<sequence>MAKKQKKIFLKFCNVHCAAFKIDAFRAYSKALYIHQTEIWPKNKKKSILKIGSITLCNAREMHWAYFKLSIYTCQPCEICIVRHSKWCIRAYSGHFIFIKPRYGPIQALYIHLKPRYGKKRKIVFKFGNISLYGQKTKKMVFKFGIMTLCGI</sequence>
<proteinExistence type="predicted"/>
<evidence type="ECO:0000313" key="1">
    <source>
        <dbReference type="EMBL" id="KAL0130320.1"/>
    </source>
</evidence>
<organism evidence="1 2">
    <name type="scientific">Cardiocondyla obscurior</name>
    <dbReference type="NCBI Taxonomy" id="286306"/>
    <lineage>
        <taxon>Eukaryota</taxon>
        <taxon>Metazoa</taxon>
        <taxon>Ecdysozoa</taxon>
        <taxon>Arthropoda</taxon>
        <taxon>Hexapoda</taxon>
        <taxon>Insecta</taxon>
        <taxon>Pterygota</taxon>
        <taxon>Neoptera</taxon>
        <taxon>Endopterygota</taxon>
        <taxon>Hymenoptera</taxon>
        <taxon>Apocrita</taxon>
        <taxon>Aculeata</taxon>
        <taxon>Formicoidea</taxon>
        <taxon>Formicidae</taxon>
        <taxon>Myrmicinae</taxon>
        <taxon>Cardiocondyla</taxon>
    </lineage>
</organism>
<keyword evidence="2" id="KW-1185">Reference proteome</keyword>
<dbReference type="AlphaFoldDB" id="A0AAW2GSQ0"/>
<dbReference type="Proteomes" id="UP001430953">
    <property type="component" value="Unassembled WGS sequence"/>
</dbReference>
<dbReference type="EMBL" id="JADYXP020000002">
    <property type="protein sequence ID" value="KAL0130320.1"/>
    <property type="molecule type" value="Genomic_DNA"/>
</dbReference>
<evidence type="ECO:0000313" key="2">
    <source>
        <dbReference type="Proteomes" id="UP001430953"/>
    </source>
</evidence>
<accession>A0AAW2GSQ0</accession>
<gene>
    <name evidence="1" type="ORF">PUN28_002155</name>
</gene>
<name>A0AAW2GSQ0_9HYME</name>
<protein>
    <submittedName>
        <fullName evidence="1">Uncharacterized protein</fullName>
    </submittedName>
</protein>
<comment type="caution">
    <text evidence="1">The sequence shown here is derived from an EMBL/GenBank/DDBJ whole genome shotgun (WGS) entry which is preliminary data.</text>
</comment>
<reference evidence="1 2" key="1">
    <citation type="submission" date="2023-03" db="EMBL/GenBank/DDBJ databases">
        <title>High recombination rates correlate with genetic variation in Cardiocondyla obscurior ants.</title>
        <authorList>
            <person name="Errbii M."/>
        </authorList>
    </citation>
    <scope>NUCLEOTIDE SEQUENCE [LARGE SCALE GENOMIC DNA]</scope>
    <source>
        <strain evidence="1">Alpha-2009</strain>
        <tissue evidence="1">Whole body</tissue>
    </source>
</reference>